<organism evidence="1 2">
    <name type="scientific">Dictyostelium firmibasis</name>
    <dbReference type="NCBI Taxonomy" id="79012"/>
    <lineage>
        <taxon>Eukaryota</taxon>
        <taxon>Amoebozoa</taxon>
        <taxon>Evosea</taxon>
        <taxon>Eumycetozoa</taxon>
        <taxon>Dictyostelia</taxon>
        <taxon>Dictyosteliales</taxon>
        <taxon>Dictyosteliaceae</taxon>
        <taxon>Dictyostelium</taxon>
    </lineage>
</organism>
<proteinExistence type="predicted"/>
<evidence type="ECO:0000313" key="2">
    <source>
        <dbReference type="Proteomes" id="UP001344447"/>
    </source>
</evidence>
<name>A0AAN7YLW9_9MYCE</name>
<reference evidence="1 2" key="1">
    <citation type="submission" date="2023-11" db="EMBL/GenBank/DDBJ databases">
        <title>Dfirmibasis_genome.</title>
        <authorList>
            <person name="Edelbroek B."/>
            <person name="Kjellin J."/>
            <person name="Jerlstrom-Hultqvist J."/>
            <person name="Soderbom F."/>
        </authorList>
    </citation>
    <scope>NUCLEOTIDE SEQUENCE [LARGE SCALE GENOMIC DNA]</scope>
    <source>
        <strain evidence="1 2">TNS-C-14</strain>
    </source>
</reference>
<gene>
    <name evidence="1" type="ORF">RB653_007249</name>
</gene>
<dbReference type="AlphaFoldDB" id="A0AAN7YLW9"/>
<dbReference type="Proteomes" id="UP001344447">
    <property type="component" value="Unassembled WGS sequence"/>
</dbReference>
<evidence type="ECO:0000313" key="1">
    <source>
        <dbReference type="EMBL" id="KAK5576109.1"/>
    </source>
</evidence>
<accession>A0AAN7YLW9</accession>
<comment type="caution">
    <text evidence="1">The sequence shown here is derived from an EMBL/GenBank/DDBJ whole genome shotgun (WGS) entry which is preliminary data.</text>
</comment>
<protein>
    <submittedName>
        <fullName evidence="1">Uncharacterized protein</fullName>
    </submittedName>
</protein>
<keyword evidence="2" id="KW-1185">Reference proteome</keyword>
<dbReference type="EMBL" id="JAVFKY010000005">
    <property type="protein sequence ID" value="KAK5576109.1"/>
    <property type="molecule type" value="Genomic_DNA"/>
</dbReference>
<sequence length="276" mass="31845">MENIIEIYSKFEITDEKDQEEKNYIRIYNEDQEIQIKSKETKTFKVKLIVGINIINFEIYSRKCLGKKGSIGLNMDIGGGIDCVKTIDTPHSMDVFKDKNNILNFILTNRRNNLNKEENISFFTFEKSKNDRSTSQRNDYCLVVKQRNSAKKPTIICIENTHRIINPPLKKVFTKIEKDLNGVENTKTVMIINEFSSLSHVTYDLTILDKTGEEFGKGFVTITLNKDSTLSSKIFEIDEKNSKFPRNVLFKSSHHKGKGTQFIFTFEYSFVGNATS</sequence>